<keyword evidence="3" id="KW-1003">Cell membrane</keyword>
<feature type="transmembrane region" description="Helical" evidence="7">
    <location>
        <begin position="375"/>
        <end position="396"/>
    </location>
</feature>
<keyword evidence="2" id="KW-0813">Transport</keyword>
<feature type="transmembrane region" description="Helical" evidence="7">
    <location>
        <begin position="284"/>
        <end position="309"/>
    </location>
</feature>
<feature type="transmembrane region" description="Helical" evidence="7">
    <location>
        <begin position="442"/>
        <end position="463"/>
    </location>
</feature>
<feature type="transmembrane region" description="Helical" evidence="7">
    <location>
        <begin position="349"/>
        <end position="369"/>
    </location>
</feature>
<reference evidence="10" key="1">
    <citation type="journal article" date="2019" name="Int. J. Syst. Evol. Microbiol.">
        <title>The Global Catalogue of Microorganisms (GCM) 10K type strain sequencing project: providing services to taxonomists for standard genome sequencing and annotation.</title>
        <authorList>
            <consortium name="The Broad Institute Genomics Platform"/>
            <consortium name="The Broad Institute Genome Sequencing Center for Infectious Disease"/>
            <person name="Wu L."/>
            <person name="Ma J."/>
        </authorList>
    </citation>
    <scope>NUCLEOTIDE SEQUENCE [LARGE SCALE GENOMIC DNA]</scope>
    <source>
        <strain evidence="10">CGMCC 4.7397</strain>
    </source>
</reference>
<dbReference type="SUPFAM" id="SSF103473">
    <property type="entry name" value="MFS general substrate transporter"/>
    <property type="match status" value="1"/>
</dbReference>
<evidence type="ECO:0000256" key="1">
    <source>
        <dbReference type="ARBA" id="ARBA00004651"/>
    </source>
</evidence>
<feature type="transmembrane region" description="Helical" evidence="7">
    <location>
        <begin position="152"/>
        <end position="178"/>
    </location>
</feature>
<accession>A0ABW1I4Q8</accession>
<dbReference type="InterPro" id="IPR020846">
    <property type="entry name" value="MFS_dom"/>
</dbReference>
<dbReference type="PANTHER" id="PTHR42718:SF46">
    <property type="entry name" value="BLR6921 PROTEIN"/>
    <property type="match status" value="1"/>
</dbReference>
<feature type="transmembrane region" description="Helical" evidence="7">
    <location>
        <begin position="184"/>
        <end position="203"/>
    </location>
</feature>
<comment type="subcellular location">
    <subcellularLocation>
        <location evidence="1">Cell membrane</location>
        <topology evidence="1">Multi-pass membrane protein</topology>
    </subcellularLocation>
</comment>
<evidence type="ECO:0000256" key="2">
    <source>
        <dbReference type="ARBA" id="ARBA00022448"/>
    </source>
</evidence>
<sequence>MSETVRGRPRHLPVADGPDLSPLPRRRAVFAVVGVALLMFSLDQTSVATALTTLERDLGASLAWTSWTVTIYAVGQILALPLGGRLGEQFGRRRVFLWAVATFTAVSCACAATTDIGQLITCRFVQGLAGGLMLPAANGIVAHAFGRDRDRALALFTSVFPIGAIVGPLVGGLILTVWSWRGIFLVNLPIGTVLVVAGALLIQDPPRARSERVDVAGIALLTVALLAAMVAITRVGSIGDGVAGPVGVTVAGALALVAGWFFLRHARRHADAVVPARLLCGAGLGIMNTTNVLFGAAIIGFSALLPLYAQVRYALLPLAAGVLLTARAIGTIASSGVSVALLRRVGHRPLLLVGLGGIVAGLVLGALPPAGVSPAVWLTAAAAVTGLGMGLAGPAANNAGMHLVRDDVTAVSGLRIMFRQIGGIAAVSVTTAAVTASDDPGAAAAICFVVLAGLLTAAAVAAARLPNHRGRW</sequence>
<feature type="transmembrane region" description="Helical" evidence="7">
    <location>
        <begin position="126"/>
        <end position="145"/>
    </location>
</feature>
<feature type="transmembrane region" description="Helical" evidence="7">
    <location>
        <begin position="95"/>
        <end position="114"/>
    </location>
</feature>
<feature type="transmembrane region" description="Helical" evidence="7">
    <location>
        <begin position="28"/>
        <end position="52"/>
    </location>
</feature>
<dbReference type="PROSITE" id="PS50850">
    <property type="entry name" value="MFS"/>
    <property type="match status" value="1"/>
</dbReference>
<feature type="transmembrane region" description="Helical" evidence="7">
    <location>
        <begin position="64"/>
        <end position="83"/>
    </location>
</feature>
<protein>
    <submittedName>
        <fullName evidence="9">MFS transporter</fullName>
    </submittedName>
</protein>
<comment type="caution">
    <text evidence="9">The sequence shown here is derived from an EMBL/GenBank/DDBJ whole genome shotgun (WGS) entry which is preliminary data.</text>
</comment>
<evidence type="ECO:0000313" key="9">
    <source>
        <dbReference type="EMBL" id="MFC5947269.1"/>
    </source>
</evidence>
<dbReference type="InterPro" id="IPR011701">
    <property type="entry name" value="MFS"/>
</dbReference>
<dbReference type="EMBL" id="JBHSQK010000007">
    <property type="protein sequence ID" value="MFC5947269.1"/>
    <property type="molecule type" value="Genomic_DNA"/>
</dbReference>
<dbReference type="Gene3D" id="1.20.1720.10">
    <property type="entry name" value="Multidrug resistance protein D"/>
    <property type="match status" value="1"/>
</dbReference>
<keyword evidence="4 7" id="KW-0812">Transmembrane</keyword>
<evidence type="ECO:0000256" key="7">
    <source>
        <dbReference type="SAM" id="Phobius"/>
    </source>
</evidence>
<gene>
    <name evidence="9" type="ORF">ACFQH9_03130</name>
</gene>
<feature type="transmembrane region" description="Helical" evidence="7">
    <location>
        <begin position="416"/>
        <end position="436"/>
    </location>
</feature>
<feature type="transmembrane region" description="Helical" evidence="7">
    <location>
        <begin position="215"/>
        <end position="236"/>
    </location>
</feature>
<organism evidence="9 10">
    <name type="scientific">Pseudonocardia lutea</name>
    <dbReference type="NCBI Taxonomy" id="2172015"/>
    <lineage>
        <taxon>Bacteria</taxon>
        <taxon>Bacillati</taxon>
        <taxon>Actinomycetota</taxon>
        <taxon>Actinomycetes</taxon>
        <taxon>Pseudonocardiales</taxon>
        <taxon>Pseudonocardiaceae</taxon>
        <taxon>Pseudonocardia</taxon>
    </lineage>
</organism>
<dbReference type="Proteomes" id="UP001596119">
    <property type="component" value="Unassembled WGS sequence"/>
</dbReference>
<dbReference type="Pfam" id="PF07690">
    <property type="entry name" value="MFS_1"/>
    <property type="match status" value="1"/>
</dbReference>
<evidence type="ECO:0000256" key="5">
    <source>
        <dbReference type="ARBA" id="ARBA00022989"/>
    </source>
</evidence>
<dbReference type="Gene3D" id="1.20.1250.20">
    <property type="entry name" value="MFS general substrate transporter like domains"/>
    <property type="match status" value="1"/>
</dbReference>
<keyword evidence="6 7" id="KW-0472">Membrane</keyword>
<evidence type="ECO:0000313" key="10">
    <source>
        <dbReference type="Proteomes" id="UP001596119"/>
    </source>
</evidence>
<evidence type="ECO:0000256" key="6">
    <source>
        <dbReference type="ARBA" id="ARBA00023136"/>
    </source>
</evidence>
<feature type="domain" description="Major facilitator superfamily (MFS) profile" evidence="8">
    <location>
        <begin position="29"/>
        <end position="470"/>
    </location>
</feature>
<proteinExistence type="predicted"/>
<feature type="transmembrane region" description="Helical" evidence="7">
    <location>
        <begin position="315"/>
        <end position="342"/>
    </location>
</feature>
<evidence type="ECO:0000259" key="8">
    <source>
        <dbReference type="PROSITE" id="PS50850"/>
    </source>
</evidence>
<evidence type="ECO:0000256" key="4">
    <source>
        <dbReference type="ARBA" id="ARBA00022692"/>
    </source>
</evidence>
<name>A0ABW1I4Q8_9PSEU</name>
<keyword evidence="5 7" id="KW-1133">Transmembrane helix</keyword>
<dbReference type="InterPro" id="IPR036259">
    <property type="entry name" value="MFS_trans_sf"/>
</dbReference>
<evidence type="ECO:0000256" key="3">
    <source>
        <dbReference type="ARBA" id="ARBA00022475"/>
    </source>
</evidence>
<keyword evidence="10" id="KW-1185">Reference proteome</keyword>
<dbReference type="PANTHER" id="PTHR42718">
    <property type="entry name" value="MAJOR FACILITATOR SUPERFAMILY MULTIDRUG TRANSPORTER MFSC"/>
    <property type="match status" value="1"/>
</dbReference>
<feature type="transmembrane region" description="Helical" evidence="7">
    <location>
        <begin position="242"/>
        <end position="263"/>
    </location>
</feature>
<dbReference type="RefSeq" id="WP_379563965.1">
    <property type="nucleotide sequence ID" value="NZ_JBHSQK010000007.1"/>
</dbReference>